<accession>A0A0A0BAH8</accession>
<evidence type="ECO:0000256" key="3">
    <source>
        <dbReference type="ARBA" id="ARBA00004496"/>
    </source>
</evidence>
<dbReference type="Pfam" id="PF00156">
    <property type="entry name" value="Pribosyltran"/>
    <property type="match status" value="1"/>
</dbReference>
<dbReference type="CDD" id="cd06223">
    <property type="entry name" value="PRTases_typeI"/>
    <property type="match status" value="1"/>
</dbReference>
<name>A0A0A0BAH8_9CELL</name>
<reference evidence="13 14" key="1">
    <citation type="submission" date="2013-10" db="EMBL/GenBank/DDBJ databases">
        <authorList>
            <person name="Wang G."/>
            <person name="Zhuang W."/>
        </authorList>
    </citation>
    <scope>NUCLEOTIDE SEQUENCE [LARGE SCALE GENOMIC DNA]</scope>
    <source>
        <strain evidence="13 14">DSM 20118</strain>
    </source>
</reference>
<dbReference type="Proteomes" id="UP000029833">
    <property type="component" value="Unassembled WGS sequence"/>
</dbReference>
<protein>
    <recommendedName>
        <fullName evidence="6 11">Adenine phosphoribosyltransferase</fullName>
        <shortName evidence="11">APRT</shortName>
        <ecNumber evidence="6 11">2.4.2.7</ecNumber>
    </recommendedName>
</protein>
<dbReference type="GO" id="GO:0006168">
    <property type="term" value="P:adenine salvage"/>
    <property type="evidence" value="ECO:0007669"/>
    <property type="project" value="InterPro"/>
</dbReference>
<comment type="pathway">
    <text evidence="4 11">Purine metabolism; AMP biosynthesis via salvage pathway; AMP from adenine: step 1/1.</text>
</comment>
<evidence type="ECO:0000256" key="8">
    <source>
        <dbReference type="ARBA" id="ARBA00022676"/>
    </source>
</evidence>
<dbReference type="GO" id="GO:0006166">
    <property type="term" value="P:purine ribonucleoside salvage"/>
    <property type="evidence" value="ECO:0007669"/>
    <property type="project" value="UniProtKB-UniRule"/>
</dbReference>
<dbReference type="Gene3D" id="3.40.50.2020">
    <property type="match status" value="1"/>
</dbReference>
<comment type="caution">
    <text evidence="13">The sequence shown here is derived from an EMBL/GenBank/DDBJ whole genome shotgun (WGS) entry which is preliminary data.</text>
</comment>
<dbReference type="HAMAP" id="MF_00004">
    <property type="entry name" value="Aden_phosphoribosyltr"/>
    <property type="match status" value="1"/>
</dbReference>
<evidence type="ECO:0000313" key="13">
    <source>
        <dbReference type="EMBL" id="KGM03122.1"/>
    </source>
</evidence>
<evidence type="ECO:0000256" key="7">
    <source>
        <dbReference type="ARBA" id="ARBA00022490"/>
    </source>
</evidence>
<sequence length="182" mass="18638">MTSVDLTGPALLARITELIRDVPDFPTPGVGFKDITPVLADAAAFSAVVAEMAARVDGPVDLVVGMEARGFMFAAPVAVALGAGFVPVRKAGKLPGPTVSREYSLEYGTATVELHPADIPAGSRVLVVDDVLATGGTAAATVELLEGCGAEVVGLTFLVDLEFLGGRARLHGRRVEALLGVS</sequence>
<dbReference type="PANTHER" id="PTHR32315">
    <property type="entry name" value="ADENINE PHOSPHORIBOSYLTRANSFERASE"/>
    <property type="match status" value="1"/>
</dbReference>
<comment type="catalytic activity">
    <reaction evidence="1 11">
        <text>AMP + diphosphate = 5-phospho-alpha-D-ribose 1-diphosphate + adenine</text>
        <dbReference type="Rhea" id="RHEA:16609"/>
        <dbReference type="ChEBI" id="CHEBI:16708"/>
        <dbReference type="ChEBI" id="CHEBI:33019"/>
        <dbReference type="ChEBI" id="CHEBI:58017"/>
        <dbReference type="ChEBI" id="CHEBI:456215"/>
        <dbReference type="EC" id="2.4.2.7"/>
    </reaction>
</comment>
<dbReference type="FunFam" id="3.40.50.2020:FF:000021">
    <property type="entry name" value="Adenine phosphoribosyltransferase"/>
    <property type="match status" value="1"/>
</dbReference>
<evidence type="ECO:0000256" key="11">
    <source>
        <dbReference type="HAMAP-Rule" id="MF_00004"/>
    </source>
</evidence>
<keyword evidence="10 11" id="KW-0660">Purine salvage</keyword>
<keyword evidence="7 11" id="KW-0963">Cytoplasm</keyword>
<proteinExistence type="inferred from homology"/>
<keyword evidence="9 11" id="KW-0808">Transferase</keyword>
<dbReference type="InterPro" id="IPR050054">
    <property type="entry name" value="UPRTase/APRTase"/>
</dbReference>
<evidence type="ECO:0000256" key="9">
    <source>
        <dbReference type="ARBA" id="ARBA00022679"/>
    </source>
</evidence>
<comment type="similarity">
    <text evidence="5 11">Belongs to the purine/pyrimidine phosphoribosyltransferase family.</text>
</comment>
<keyword evidence="14" id="KW-1185">Reference proteome</keyword>
<comment type="subcellular location">
    <subcellularLocation>
        <location evidence="3 11">Cytoplasm</location>
    </subcellularLocation>
</comment>
<dbReference type="EMBL" id="AXNT01000023">
    <property type="protein sequence ID" value="KGM03122.1"/>
    <property type="molecule type" value="Genomic_DNA"/>
</dbReference>
<dbReference type="SUPFAM" id="SSF53271">
    <property type="entry name" value="PRTase-like"/>
    <property type="match status" value="1"/>
</dbReference>
<feature type="domain" description="Phosphoribosyltransferase" evidence="12">
    <location>
        <begin position="42"/>
        <end position="160"/>
    </location>
</feature>
<dbReference type="InterPro" id="IPR000836">
    <property type="entry name" value="PRTase_dom"/>
</dbReference>
<keyword evidence="8 11" id="KW-0328">Glycosyltransferase</keyword>
<dbReference type="OrthoDB" id="9803963at2"/>
<dbReference type="GO" id="GO:0044209">
    <property type="term" value="P:AMP salvage"/>
    <property type="evidence" value="ECO:0007669"/>
    <property type="project" value="UniProtKB-UniRule"/>
</dbReference>
<dbReference type="UniPathway" id="UPA00588">
    <property type="reaction ID" value="UER00646"/>
</dbReference>
<dbReference type="GO" id="GO:0016208">
    <property type="term" value="F:AMP binding"/>
    <property type="evidence" value="ECO:0007669"/>
    <property type="project" value="TreeGrafter"/>
</dbReference>
<dbReference type="AlphaFoldDB" id="A0A0A0BAH8"/>
<dbReference type="NCBIfam" id="TIGR01090">
    <property type="entry name" value="apt"/>
    <property type="match status" value="1"/>
</dbReference>
<evidence type="ECO:0000256" key="1">
    <source>
        <dbReference type="ARBA" id="ARBA00000868"/>
    </source>
</evidence>
<evidence type="ECO:0000256" key="6">
    <source>
        <dbReference type="ARBA" id="ARBA00011893"/>
    </source>
</evidence>
<dbReference type="GO" id="GO:0002055">
    <property type="term" value="F:adenine binding"/>
    <property type="evidence" value="ECO:0007669"/>
    <property type="project" value="TreeGrafter"/>
</dbReference>
<dbReference type="GO" id="GO:0005737">
    <property type="term" value="C:cytoplasm"/>
    <property type="evidence" value="ECO:0007669"/>
    <property type="project" value="UniProtKB-SubCell"/>
</dbReference>
<dbReference type="GO" id="GO:0003999">
    <property type="term" value="F:adenine phosphoribosyltransferase activity"/>
    <property type="evidence" value="ECO:0007669"/>
    <property type="project" value="UniProtKB-UniRule"/>
</dbReference>
<evidence type="ECO:0000256" key="4">
    <source>
        <dbReference type="ARBA" id="ARBA00004659"/>
    </source>
</evidence>
<evidence type="ECO:0000313" key="14">
    <source>
        <dbReference type="Proteomes" id="UP000029833"/>
    </source>
</evidence>
<dbReference type="NCBIfam" id="NF002634">
    <property type="entry name" value="PRK02304.1-3"/>
    <property type="match status" value="1"/>
</dbReference>
<dbReference type="STRING" id="1408250.Q760_09150"/>
<comment type="subunit">
    <text evidence="11">Homodimer.</text>
</comment>
<dbReference type="RefSeq" id="WP_034626534.1">
    <property type="nucleotide sequence ID" value="NZ_AXNT01000023.1"/>
</dbReference>
<evidence type="ECO:0000256" key="2">
    <source>
        <dbReference type="ARBA" id="ARBA00003968"/>
    </source>
</evidence>
<evidence type="ECO:0000256" key="10">
    <source>
        <dbReference type="ARBA" id="ARBA00022726"/>
    </source>
</evidence>
<gene>
    <name evidence="11" type="primary">apt</name>
    <name evidence="13" type="ORF">Q760_09150</name>
</gene>
<dbReference type="NCBIfam" id="NF002636">
    <property type="entry name" value="PRK02304.1-5"/>
    <property type="match status" value="1"/>
</dbReference>
<dbReference type="InterPro" id="IPR029057">
    <property type="entry name" value="PRTase-like"/>
</dbReference>
<dbReference type="EC" id="2.4.2.7" evidence="6 11"/>
<comment type="function">
    <text evidence="2 11">Catalyzes a salvage reaction resulting in the formation of AMP, that is energically less costly than de novo synthesis.</text>
</comment>
<dbReference type="PANTHER" id="PTHR32315:SF3">
    <property type="entry name" value="ADENINE PHOSPHORIBOSYLTRANSFERASE"/>
    <property type="match status" value="1"/>
</dbReference>
<evidence type="ECO:0000259" key="12">
    <source>
        <dbReference type="Pfam" id="PF00156"/>
    </source>
</evidence>
<dbReference type="InterPro" id="IPR005764">
    <property type="entry name" value="Ade_phspho_trans"/>
</dbReference>
<evidence type="ECO:0000256" key="5">
    <source>
        <dbReference type="ARBA" id="ARBA00008391"/>
    </source>
</evidence>
<organism evidence="13 14">
    <name type="scientific">Cellulomonas cellasea DSM 20118</name>
    <dbReference type="NCBI Taxonomy" id="1408250"/>
    <lineage>
        <taxon>Bacteria</taxon>
        <taxon>Bacillati</taxon>
        <taxon>Actinomycetota</taxon>
        <taxon>Actinomycetes</taxon>
        <taxon>Micrococcales</taxon>
        <taxon>Cellulomonadaceae</taxon>
        <taxon>Cellulomonas</taxon>
    </lineage>
</organism>